<evidence type="ECO:0000313" key="24">
    <source>
        <dbReference type="Proteomes" id="UP000631694"/>
    </source>
</evidence>
<dbReference type="InterPro" id="IPR005467">
    <property type="entry name" value="His_kinase_dom"/>
</dbReference>
<dbReference type="Gene3D" id="1.10.287.130">
    <property type="match status" value="1"/>
</dbReference>
<dbReference type="SUPFAM" id="SSF47226">
    <property type="entry name" value="Histidine-containing phosphotransfer domain, HPT domain"/>
    <property type="match status" value="1"/>
</dbReference>
<proteinExistence type="predicted"/>
<keyword evidence="7 18" id="KW-0812">Transmembrane</keyword>
<dbReference type="InterPro" id="IPR036890">
    <property type="entry name" value="HATPase_C_sf"/>
</dbReference>
<feature type="domain" description="HPt" evidence="22">
    <location>
        <begin position="796"/>
        <end position="891"/>
    </location>
</feature>
<evidence type="ECO:0000259" key="19">
    <source>
        <dbReference type="PROSITE" id="PS50109"/>
    </source>
</evidence>
<dbReference type="InterPro" id="IPR003661">
    <property type="entry name" value="HisK_dim/P_dom"/>
</dbReference>
<dbReference type="InterPro" id="IPR008207">
    <property type="entry name" value="Sig_transdc_His_kin_Hpt_dom"/>
</dbReference>
<evidence type="ECO:0000256" key="5">
    <source>
        <dbReference type="ARBA" id="ARBA00022553"/>
    </source>
</evidence>
<evidence type="ECO:0000256" key="2">
    <source>
        <dbReference type="ARBA" id="ARBA00004651"/>
    </source>
</evidence>
<dbReference type="GO" id="GO:0000155">
    <property type="term" value="F:phosphorelay sensor kinase activity"/>
    <property type="evidence" value="ECO:0007669"/>
    <property type="project" value="InterPro"/>
</dbReference>
<dbReference type="CDD" id="cd06225">
    <property type="entry name" value="HAMP"/>
    <property type="match status" value="1"/>
</dbReference>
<keyword evidence="8" id="KW-0547">Nucleotide-binding</keyword>
<comment type="catalytic activity">
    <reaction evidence="1">
        <text>ATP + protein L-histidine = ADP + protein N-phospho-L-histidine.</text>
        <dbReference type="EC" id="2.7.13.3"/>
    </reaction>
</comment>
<keyword evidence="24" id="KW-1185">Reference proteome</keyword>
<dbReference type="SMART" id="SM00304">
    <property type="entry name" value="HAMP"/>
    <property type="match status" value="1"/>
</dbReference>
<evidence type="ECO:0000256" key="6">
    <source>
        <dbReference type="ARBA" id="ARBA00022679"/>
    </source>
</evidence>
<evidence type="ECO:0000259" key="20">
    <source>
        <dbReference type="PROSITE" id="PS50110"/>
    </source>
</evidence>
<keyword evidence="13 18" id="KW-0472">Membrane</keyword>
<dbReference type="PRINTS" id="PR00344">
    <property type="entry name" value="BCTRLSENSOR"/>
</dbReference>
<dbReference type="PANTHER" id="PTHR45339">
    <property type="entry name" value="HYBRID SIGNAL TRANSDUCTION HISTIDINE KINASE J"/>
    <property type="match status" value="1"/>
</dbReference>
<evidence type="ECO:0000259" key="22">
    <source>
        <dbReference type="PROSITE" id="PS50894"/>
    </source>
</evidence>
<dbReference type="InterPro" id="IPR003660">
    <property type="entry name" value="HAMP_dom"/>
</dbReference>
<dbReference type="PANTHER" id="PTHR45339:SF1">
    <property type="entry name" value="HYBRID SIGNAL TRANSDUCTION HISTIDINE KINASE J"/>
    <property type="match status" value="1"/>
</dbReference>
<protein>
    <recommendedName>
        <fullName evidence="15">Sensory/regulatory protein RpfC</fullName>
        <ecNumber evidence="3">2.7.13.3</ecNumber>
    </recommendedName>
</protein>
<dbReference type="EMBL" id="JADZLT010000052">
    <property type="protein sequence ID" value="MBH0239135.1"/>
    <property type="molecule type" value="Genomic_DNA"/>
</dbReference>
<feature type="domain" description="HAMP" evidence="21">
    <location>
        <begin position="182"/>
        <end position="235"/>
    </location>
</feature>
<dbReference type="AlphaFoldDB" id="A0A931I4M8"/>
<dbReference type="RefSeq" id="WP_197312199.1">
    <property type="nucleotide sequence ID" value="NZ_JADZLT010000052.1"/>
</dbReference>
<dbReference type="SUPFAM" id="SSF52172">
    <property type="entry name" value="CheY-like"/>
    <property type="match status" value="1"/>
</dbReference>
<dbReference type="InterPro" id="IPR036097">
    <property type="entry name" value="HisK_dim/P_sf"/>
</dbReference>
<organism evidence="23 24">
    <name type="scientific">Methylobrevis albus</name>
    <dbReference type="NCBI Taxonomy" id="2793297"/>
    <lineage>
        <taxon>Bacteria</taxon>
        <taxon>Pseudomonadati</taxon>
        <taxon>Pseudomonadota</taxon>
        <taxon>Alphaproteobacteria</taxon>
        <taxon>Hyphomicrobiales</taxon>
        <taxon>Pleomorphomonadaceae</taxon>
        <taxon>Methylobrevis</taxon>
    </lineage>
</organism>
<dbReference type="PROSITE" id="PS50110">
    <property type="entry name" value="RESPONSE_REGULATORY"/>
    <property type="match status" value="1"/>
</dbReference>
<keyword evidence="11 18" id="KW-1133">Transmembrane helix</keyword>
<comment type="subunit">
    <text evidence="14">At low DSF concentrations, interacts with RpfF.</text>
</comment>
<dbReference type="SUPFAM" id="SSF158472">
    <property type="entry name" value="HAMP domain-like"/>
    <property type="match status" value="1"/>
</dbReference>
<evidence type="ECO:0000256" key="16">
    <source>
        <dbReference type="PROSITE-ProRule" id="PRU00110"/>
    </source>
</evidence>
<evidence type="ECO:0000256" key="7">
    <source>
        <dbReference type="ARBA" id="ARBA00022692"/>
    </source>
</evidence>
<dbReference type="FunFam" id="3.30.565.10:FF:000010">
    <property type="entry name" value="Sensor histidine kinase RcsC"/>
    <property type="match status" value="1"/>
</dbReference>
<evidence type="ECO:0000256" key="14">
    <source>
        <dbReference type="ARBA" id="ARBA00064003"/>
    </source>
</evidence>
<dbReference type="Gene3D" id="1.20.120.160">
    <property type="entry name" value="HPT domain"/>
    <property type="match status" value="1"/>
</dbReference>
<dbReference type="InterPro" id="IPR036641">
    <property type="entry name" value="HPT_dom_sf"/>
</dbReference>
<dbReference type="CDD" id="cd17546">
    <property type="entry name" value="REC_hyHK_CKI1_RcsC-like"/>
    <property type="match status" value="1"/>
</dbReference>
<sequence>MTLTIRRKMLLLVAAAIFLAQAITGALVLRQEIVRYAELKRDTLFSAAFLVAAVVGPPVAAGDADGVYGALSSVGRMSGVDLVEVHGADGATIASLGSAARLASDLSLDDREAAIPVGSLLATHSIRVDVPIVRGGRTVGALWLYGNTADLAARLYTTVLTTLAGATLALVVALAFGVRLQRAITRPLQALVSTMSRVGRDHDYAVALQATSRDEVGVLVDGFNRMIGEIRTRDEGLARHRRRLEQDVADRTVDYRRATEAAEAANAAKSEFLATMSHEIRTPMNGILVMAELLAAGDLPPPARRNAEVIARSGESLLAIINDILDFSKIEAGKLEVETAAVDAAATVDTVLRLFGERARSKGLDLAQFVRTPPGSHVVADPVRLGQVVGNLVNNALKFTEAGGVSVVIEPEAGDRIRVAVHDTGIGIPDDKLGTIFGAFSQADQTTTRRFGGTGLGLSIARRLVEAMGGEITVTSRVGEGSCFSFSLPAVPVAESAAWPRLAATDRRRTAVVAVAAPLTRAALHEALSAAGFAVEVTGRLDDAAQLHDARLVLADAAALGEHSDLRRPGRHVVAVRDGSAAGESLADAGLDRPVARRDLADLVAALIEGRSLGPAASTLAAAALAQFAGIRVLIADDNAVNREVATQALAKLGVRAETVENGREALVATEGGRFDLVLMDGSMPEMDGFEAARAIRRREAESGAPRLPILALTAHVVGTGADAWREAGMDGVLHKPFTLARLADGLAAALDPDLRMQRAAAEAASPRDVTAPDPEAPPAVDPAILRDLLEMAQGNTAFVDRVVALYRDHAPRTLADLDAASAAGSLDDIGRAAHALKSMSFNIGARRVAAAADAIERLARGDGVPPPQQAIADLHALVAEACGALTARAA</sequence>
<evidence type="ECO:0000313" key="23">
    <source>
        <dbReference type="EMBL" id="MBH0239135.1"/>
    </source>
</evidence>
<dbReference type="Gene3D" id="3.40.50.2300">
    <property type="match status" value="1"/>
</dbReference>
<dbReference type="FunFam" id="1.10.287.130:FF:000002">
    <property type="entry name" value="Two-component osmosensing histidine kinase"/>
    <property type="match status" value="1"/>
</dbReference>
<feature type="transmembrane region" description="Helical" evidence="18">
    <location>
        <begin position="155"/>
        <end position="178"/>
    </location>
</feature>
<evidence type="ECO:0000256" key="1">
    <source>
        <dbReference type="ARBA" id="ARBA00000085"/>
    </source>
</evidence>
<dbReference type="EC" id="2.7.13.3" evidence="3"/>
<feature type="domain" description="Histidine kinase" evidence="19">
    <location>
        <begin position="275"/>
        <end position="492"/>
    </location>
</feature>
<dbReference type="PROSITE" id="PS50109">
    <property type="entry name" value="HIS_KIN"/>
    <property type="match status" value="1"/>
</dbReference>
<dbReference type="InterPro" id="IPR011006">
    <property type="entry name" value="CheY-like_superfamily"/>
</dbReference>
<evidence type="ECO:0000256" key="18">
    <source>
        <dbReference type="SAM" id="Phobius"/>
    </source>
</evidence>
<dbReference type="PROSITE" id="PS50885">
    <property type="entry name" value="HAMP"/>
    <property type="match status" value="1"/>
</dbReference>
<evidence type="ECO:0000256" key="17">
    <source>
        <dbReference type="PROSITE-ProRule" id="PRU00169"/>
    </source>
</evidence>
<reference evidence="23" key="1">
    <citation type="submission" date="2020-12" db="EMBL/GenBank/DDBJ databases">
        <title>Methylobrevis albus sp. nov., isolated from fresh water lack sediment.</title>
        <authorList>
            <person name="Zou Q."/>
        </authorList>
    </citation>
    <scope>NUCLEOTIDE SEQUENCE</scope>
    <source>
        <strain evidence="23">L22</strain>
    </source>
</reference>
<dbReference type="SMART" id="SM00388">
    <property type="entry name" value="HisKA"/>
    <property type="match status" value="1"/>
</dbReference>
<dbReference type="SUPFAM" id="SSF47384">
    <property type="entry name" value="Homodimeric domain of signal transducing histidine kinase"/>
    <property type="match status" value="1"/>
</dbReference>
<keyword evidence="6" id="KW-0808">Transferase</keyword>
<dbReference type="Proteomes" id="UP000631694">
    <property type="component" value="Unassembled WGS sequence"/>
</dbReference>
<comment type="subcellular location">
    <subcellularLocation>
        <location evidence="2">Cell membrane</location>
        <topology evidence="2">Multi-pass membrane protein</topology>
    </subcellularLocation>
</comment>
<name>A0A931I4M8_9HYPH</name>
<dbReference type="InterPro" id="IPR003594">
    <property type="entry name" value="HATPase_dom"/>
</dbReference>
<comment type="caution">
    <text evidence="23">The sequence shown here is derived from an EMBL/GenBank/DDBJ whole genome shotgun (WGS) entry which is preliminary data.</text>
</comment>
<gene>
    <name evidence="23" type="ORF">I5731_15005</name>
</gene>
<feature type="modified residue" description="Phosphohistidine" evidence="16">
    <location>
        <position position="835"/>
    </location>
</feature>
<dbReference type="Pfam" id="PF00672">
    <property type="entry name" value="HAMP"/>
    <property type="match status" value="1"/>
</dbReference>
<evidence type="ECO:0000256" key="4">
    <source>
        <dbReference type="ARBA" id="ARBA00022475"/>
    </source>
</evidence>
<evidence type="ECO:0000256" key="11">
    <source>
        <dbReference type="ARBA" id="ARBA00022989"/>
    </source>
</evidence>
<dbReference type="SMART" id="SM00387">
    <property type="entry name" value="HATPase_c"/>
    <property type="match status" value="1"/>
</dbReference>
<evidence type="ECO:0000256" key="9">
    <source>
        <dbReference type="ARBA" id="ARBA00022777"/>
    </source>
</evidence>
<dbReference type="Pfam" id="PF00512">
    <property type="entry name" value="HisKA"/>
    <property type="match status" value="1"/>
</dbReference>
<dbReference type="CDD" id="cd00082">
    <property type="entry name" value="HisKA"/>
    <property type="match status" value="1"/>
</dbReference>
<evidence type="ECO:0000259" key="21">
    <source>
        <dbReference type="PROSITE" id="PS50885"/>
    </source>
</evidence>
<keyword evidence="4" id="KW-1003">Cell membrane</keyword>
<evidence type="ECO:0000256" key="10">
    <source>
        <dbReference type="ARBA" id="ARBA00022840"/>
    </source>
</evidence>
<evidence type="ECO:0000256" key="13">
    <source>
        <dbReference type="ARBA" id="ARBA00023136"/>
    </source>
</evidence>
<dbReference type="GO" id="GO:0005886">
    <property type="term" value="C:plasma membrane"/>
    <property type="evidence" value="ECO:0007669"/>
    <property type="project" value="UniProtKB-SubCell"/>
</dbReference>
<evidence type="ECO:0000256" key="12">
    <source>
        <dbReference type="ARBA" id="ARBA00023012"/>
    </source>
</evidence>
<feature type="domain" description="Response regulatory" evidence="20">
    <location>
        <begin position="632"/>
        <end position="751"/>
    </location>
</feature>
<dbReference type="GO" id="GO:0005524">
    <property type="term" value="F:ATP binding"/>
    <property type="evidence" value="ECO:0007669"/>
    <property type="project" value="UniProtKB-KW"/>
</dbReference>
<dbReference type="PROSITE" id="PS50894">
    <property type="entry name" value="HPT"/>
    <property type="match status" value="1"/>
</dbReference>
<dbReference type="Pfam" id="PF01627">
    <property type="entry name" value="Hpt"/>
    <property type="match status" value="1"/>
</dbReference>
<dbReference type="SMART" id="SM00448">
    <property type="entry name" value="REC"/>
    <property type="match status" value="1"/>
</dbReference>
<accession>A0A931I4M8</accession>
<dbReference type="InterPro" id="IPR004358">
    <property type="entry name" value="Sig_transdc_His_kin-like_C"/>
</dbReference>
<evidence type="ECO:0000256" key="15">
    <source>
        <dbReference type="ARBA" id="ARBA00068150"/>
    </source>
</evidence>
<dbReference type="SUPFAM" id="SSF55874">
    <property type="entry name" value="ATPase domain of HSP90 chaperone/DNA topoisomerase II/histidine kinase"/>
    <property type="match status" value="1"/>
</dbReference>
<keyword evidence="9" id="KW-0418">Kinase</keyword>
<dbReference type="Gene3D" id="6.10.340.10">
    <property type="match status" value="1"/>
</dbReference>
<dbReference type="Pfam" id="PF00072">
    <property type="entry name" value="Response_reg"/>
    <property type="match status" value="1"/>
</dbReference>
<dbReference type="SMART" id="SM00073">
    <property type="entry name" value="HPT"/>
    <property type="match status" value="1"/>
</dbReference>
<keyword evidence="5 17" id="KW-0597">Phosphoprotein</keyword>
<dbReference type="InterPro" id="IPR001789">
    <property type="entry name" value="Sig_transdc_resp-reg_receiver"/>
</dbReference>
<evidence type="ECO:0000256" key="3">
    <source>
        <dbReference type="ARBA" id="ARBA00012438"/>
    </source>
</evidence>
<keyword evidence="12" id="KW-0902">Two-component regulatory system</keyword>
<feature type="modified residue" description="4-aspartylphosphate" evidence="17">
    <location>
        <position position="681"/>
    </location>
</feature>
<evidence type="ECO:0000256" key="8">
    <source>
        <dbReference type="ARBA" id="ARBA00022741"/>
    </source>
</evidence>
<dbReference type="Pfam" id="PF02518">
    <property type="entry name" value="HATPase_c"/>
    <property type="match status" value="1"/>
</dbReference>
<dbReference type="CDD" id="cd16922">
    <property type="entry name" value="HATPase_EvgS-ArcB-TorS-like"/>
    <property type="match status" value="1"/>
</dbReference>
<dbReference type="Gene3D" id="3.30.565.10">
    <property type="entry name" value="Histidine kinase-like ATPase, C-terminal domain"/>
    <property type="match status" value="1"/>
</dbReference>
<keyword evidence="10" id="KW-0067">ATP-binding</keyword>